<comment type="caution">
    <text evidence="1">The sequence shown here is derived from an EMBL/GenBank/DDBJ whole genome shotgun (WGS) entry which is preliminary data.</text>
</comment>
<accession>A0AAW8M9W3</accession>
<proteinExistence type="predicted"/>
<evidence type="ECO:0000313" key="1">
    <source>
        <dbReference type="EMBL" id="MDR6958067.1"/>
    </source>
</evidence>
<dbReference type="AlphaFoldDB" id="A0AAW8M9W3"/>
<sequence>MSGNDEPCALPMHRFHPTRQATVNYGELLSF</sequence>
<dbReference type="EMBL" id="JAVDVC010000003">
    <property type="protein sequence ID" value="MDR6958067.1"/>
    <property type="molecule type" value="Genomic_DNA"/>
</dbReference>
<gene>
    <name evidence="1" type="ORF">J2W43_002048</name>
</gene>
<organism evidence="1 2">
    <name type="scientific">Pseudomonas brassicacearum</name>
    <dbReference type="NCBI Taxonomy" id="930166"/>
    <lineage>
        <taxon>Bacteria</taxon>
        <taxon>Pseudomonadati</taxon>
        <taxon>Pseudomonadota</taxon>
        <taxon>Gammaproteobacteria</taxon>
        <taxon>Pseudomonadales</taxon>
        <taxon>Pseudomonadaceae</taxon>
        <taxon>Pseudomonas</taxon>
    </lineage>
</organism>
<name>A0AAW8M9W3_9PSED</name>
<evidence type="ECO:0000313" key="2">
    <source>
        <dbReference type="Proteomes" id="UP001252613"/>
    </source>
</evidence>
<reference evidence="1" key="1">
    <citation type="submission" date="2023-07" db="EMBL/GenBank/DDBJ databases">
        <title>Sorghum-associated microbial communities from plants grown in Nebraska, USA.</title>
        <authorList>
            <person name="Schachtman D."/>
        </authorList>
    </citation>
    <scope>NUCLEOTIDE SEQUENCE</scope>
    <source>
        <strain evidence="1">3432</strain>
    </source>
</reference>
<dbReference type="Proteomes" id="UP001252613">
    <property type="component" value="Unassembled WGS sequence"/>
</dbReference>
<protein>
    <submittedName>
        <fullName evidence="1">Uncharacterized protein</fullName>
    </submittedName>
</protein>